<dbReference type="EMBL" id="PUHQ01000009">
    <property type="protein sequence ID" value="KAG0665358.1"/>
    <property type="molecule type" value="Genomic_DNA"/>
</dbReference>
<dbReference type="Pfam" id="PF04749">
    <property type="entry name" value="PLAC8"/>
    <property type="match status" value="1"/>
</dbReference>
<evidence type="ECO:0000256" key="1">
    <source>
        <dbReference type="SAM" id="MobiDB-lite"/>
    </source>
</evidence>
<reference evidence="2 3" key="1">
    <citation type="submission" date="2020-11" db="EMBL/GenBank/DDBJ databases">
        <title>Kefir isolates.</title>
        <authorList>
            <person name="Marcisauskas S."/>
            <person name="Kim Y."/>
            <person name="Blasche S."/>
        </authorList>
    </citation>
    <scope>NUCLEOTIDE SEQUENCE [LARGE SCALE GENOMIC DNA]</scope>
    <source>
        <strain evidence="2 3">KR</strain>
    </source>
</reference>
<dbReference type="InterPro" id="IPR006461">
    <property type="entry name" value="PLAC_motif_containing"/>
</dbReference>
<feature type="region of interest" description="Disordered" evidence="1">
    <location>
        <begin position="267"/>
        <end position="301"/>
    </location>
</feature>
<sequence>MSLSLSFFFPPSRAVSGRLATLPATSRLYIPCNRTCISPVYAVDVALSEAGRGSGANLARDFAFERLRGWLETGHRLTANRLKMAQDDKKDYQLLATEESAPPPAYEAESSSSTSDVPDTRNALLRAQPTAVPRMTVGGARNAKSQPVGLDGLRDWNHQLCSCHETPGLTAAACLCPCMVFSANRSRLTHLSATGQPTASPQHVGLWCGLYALAPQLAGIGQAALQCVSRFQTRQRYGIRGNFVEDTLIGTFCTTCSLVQEARELEDEEEALRQGGPAPDTFFHDDEAEVRNDEESRIVGA</sequence>
<dbReference type="Proteomes" id="UP000777482">
    <property type="component" value="Unassembled WGS sequence"/>
</dbReference>
<accession>A0A9P7B9C0</accession>
<gene>
    <name evidence="2" type="ORF">C6P46_006805</name>
</gene>
<feature type="region of interest" description="Disordered" evidence="1">
    <location>
        <begin position="99"/>
        <end position="119"/>
    </location>
</feature>
<proteinExistence type="predicted"/>
<organism evidence="2 3">
    <name type="scientific">Rhodotorula mucilaginosa</name>
    <name type="common">Yeast</name>
    <name type="synonym">Rhodotorula rubra</name>
    <dbReference type="NCBI Taxonomy" id="5537"/>
    <lineage>
        <taxon>Eukaryota</taxon>
        <taxon>Fungi</taxon>
        <taxon>Dikarya</taxon>
        <taxon>Basidiomycota</taxon>
        <taxon>Pucciniomycotina</taxon>
        <taxon>Microbotryomycetes</taxon>
        <taxon>Sporidiobolales</taxon>
        <taxon>Sporidiobolaceae</taxon>
        <taxon>Rhodotorula</taxon>
    </lineage>
</organism>
<dbReference type="PANTHER" id="PTHR15907">
    <property type="entry name" value="DUF614 FAMILY PROTEIN-RELATED"/>
    <property type="match status" value="1"/>
</dbReference>
<feature type="compositionally biased region" description="Low complexity" evidence="1">
    <location>
        <begin position="99"/>
        <end position="115"/>
    </location>
</feature>
<keyword evidence="3" id="KW-1185">Reference proteome</keyword>
<name>A0A9P7B9C0_RHOMI</name>
<dbReference type="OrthoDB" id="1045822at2759"/>
<evidence type="ECO:0008006" key="4">
    <source>
        <dbReference type="Google" id="ProtNLM"/>
    </source>
</evidence>
<evidence type="ECO:0000313" key="3">
    <source>
        <dbReference type="Proteomes" id="UP000777482"/>
    </source>
</evidence>
<dbReference type="NCBIfam" id="TIGR01571">
    <property type="entry name" value="A_thal_Cys_rich"/>
    <property type="match status" value="1"/>
</dbReference>
<evidence type="ECO:0000313" key="2">
    <source>
        <dbReference type="EMBL" id="KAG0665358.1"/>
    </source>
</evidence>
<comment type="caution">
    <text evidence="2">The sequence shown here is derived from an EMBL/GenBank/DDBJ whole genome shotgun (WGS) entry which is preliminary data.</text>
</comment>
<dbReference type="AlphaFoldDB" id="A0A9P7B9C0"/>
<protein>
    <recommendedName>
        <fullName evidence="4">PLAC8 family protein</fullName>
    </recommendedName>
</protein>
<feature type="compositionally biased region" description="Basic and acidic residues" evidence="1">
    <location>
        <begin position="282"/>
        <end position="301"/>
    </location>
</feature>